<name>A0ABW8CW79_STRBI</name>
<reference evidence="3 4" key="1">
    <citation type="submission" date="2024-10" db="EMBL/GenBank/DDBJ databases">
        <title>The Natural Products Discovery Center: Release of the First 8490 Sequenced Strains for Exploring Actinobacteria Biosynthetic Diversity.</title>
        <authorList>
            <person name="Kalkreuter E."/>
            <person name="Kautsar S.A."/>
            <person name="Yang D."/>
            <person name="Bader C.D."/>
            <person name="Teijaro C.N."/>
            <person name="Fluegel L."/>
            <person name="Davis C.M."/>
            <person name="Simpson J.R."/>
            <person name="Lauterbach L."/>
            <person name="Steele A.D."/>
            <person name="Gui C."/>
            <person name="Meng S."/>
            <person name="Li G."/>
            <person name="Viehrig K."/>
            <person name="Ye F."/>
            <person name="Su P."/>
            <person name="Kiefer A.F."/>
            <person name="Nichols A."/>
            <person name="Cepeda A.J."/>
            <person name="Yan W."/>
            <person name="Fan B."/>
            <person name="Jiang Y."/>
            <person name="Adhikari A."/>
            <person name="Zheng C.-J."/>
            <person name="Schuster L."/>
            <person name="Cowan T.M."/>
            <person name="Smanski M.J."/>
            <person name="Chevrette M.G."/>
            <person name="De Carvalho L.P.S."/>
            <person name="Shen B."/>
        </authorList>
    </citation>
    <scope>NUCLEOTIDE SEQUENCE [LARGE SCALE GENOMIC DNA]</scope>
    <source>
        <strain evidence="3 4">NPDC053346</strain>
    </source>
</reference>
<dbReference type="RefSeq" id="WP_399615509.1">
    <property type="nucleotide sequence ID" value="NZ_JBITYT010000006.1"/>
</dbReference>
<dbReference type="Pfam" id="PF18476">
    <property type="entry name" value="PIN_8"/>
    <property type="match status" value="1"/>
</dbReference>
<evidence type="ECO:0000256" key="1">
    <source>
        <dbReference type="SAM" id="Coils"/>
    </source>
</evidence>
<protein>
    <submittedName>
        <fullName evidence="3">PIN domain-containing protein</fullName>
    </submittedName>
</protein>
<organism evidence="3 4">
    <name type="scientific">Streptomyces bikiniensis</name>
    <dbReference type="NCBI Taxonomy" id="1896"/>
    <lineage>
        <taxon>Bacteria</taxon>
        <taxon>Bacillati</taxon>
        <taxon>Actinomycetota</taxon>
        <taxon>Actinomycetes</taxon>
        <taxon>Kitasatosporales</taxon>
        <taxon>Streptomycetaceae</taxon>
        <taxon>Streptomyces</taxon>
    </lineage>
</organism>
<sequence length="480" mass="54761">MWRRPLSDYEKGVKEYLVTLDTNVLLNLYRFTPQARNELLSVLRTLQDRLWVSHQVTKEYYSRRMTAVNEHISLYTSVPKVLNDSKNKAIQELNMFAKRRSMSLDEKRKLIDPLSEAFDGVIAEIKRHGEDFDLSLTRVATNDPILESLAEILDKKTGLAFGDEETETLLKEYTQRVANSTPPGYKDANKAENSHGDYFFWEQVLREAAARKKPVLLVTNDAKEDWVQLEAGITIGPRPELMKEFKDRCDGLDFLLTDLGTFLKVAKSELGAAISESTVAQAENIEQATPGNLGARIAVPSEEYGEVLEDVMRSRTHFSRLLSGPDVSPSVAVLAKSVRDEIDAVLLRVKTPMPRTADARFVYVDPGVWEELQHAQVVGRDRRVKRSQKSETHLTLVRQSRNIQERLREMHWEREQVLNELQDVEELISLGSGNLDGGGLEELMETHETLSEKVKESRRMEEELSQRLNHVQMQLRSSGN</sequence>
<keyword evidence="1" id="KW-0175">Coiled coil</keyword>
<comment type="caution">
    <text evidence="3">The sequence shown here is derived from an EMBL/GenBank/DDBJ whole genome shotgun (WGS) entry which is preliminary data.</text>
</comment>
<feature type="coiled-coil region" evidence="1">
    <location>
        <begin position="407"/>
        <end position="467"/>
    </location>
</feature>
<proteinExistence type="predicted"/>
<dbReference type="EMBL" id="JBITYT010000006">
    <property type="protein sequence ID" value="MFI9121036.1"/>
    <property type="molecule type" value="Genomic_DNA"/>
</dbReference>
<keyword evidence="4" id="KW-1185">Reference proteome</keyword>
<evidence type="ECO:0000259" key="2">
    <source>
        <dbReference type="Pfam" id="PF18476"/>
    </source>
</evidence>
<dbReference type="InterPro" id="IPR041578">
    <property type="entry name" value="PIN_8"/>
</dbReference>
<feature type="domain" description="PIN like" evidence="2">
    <location>
        <begin position="17"/>
        <end position="241"/>
    </location>
</feature>
<dbReference type="Proteomes" id="UP001614391">
    <property type="component" value="Unassembled WGS sequence"/>
</dbReference>
<accession>A0ABW8CW79</accession>
<evidence type="ECO:0000313" key="4">
    <source>
        <dbReference type="Proteomes" id="UP001614391"/>
    </source>
</evidence>
<gene>
    <name evidence="3" type="ORF">ACIGW0_16785</name>
</gene>
<evidence type="ECO:0000313" key="3">
    <source>
        <dbReference type="EMBL" id="MFI9121036.1"/>
    </source>
</evidence>